<protein>
    <recommendedName>
        <fullName evidence="2">AAA+ ATPase domain-containing protein</fullName>
    </recommendedName>
</protein>
<dbReference type="GeneID" id="43673258"/>
<sequence>MSPAPKAITAPPSPFLQVATPPDSPPRLSPLWNADGDDRKQVLVDAIKQVLTDETSAPLPFNTNPLGRLLETIPGSTHRSSTVVPPNTPRTAPLGSMATDEAKEPIGLMAPSPIDPSAYADWTSAATNHHLPDSTQTKPIPGSAPSEPVTMDHLKELFMALLERKLQPPAPSVLAPEDAEDAAAQAAAEGPGARFKRIMEIWDKGTARYKIVDSIEPEVDDMDQYVFVVREHIDERSRKSTVYIDVKSEILRDTLREVLGGVKAISLMESKPIIEQTILFHFLPELNAKLKSLASAEGVFDSTIPVAPSPNDPDAYAVWTGMEEPRCSLGKSHLGHSGHLGLLVDHISETYTATVQRLEPLLQGGNITYDLLDMLFKPGCYVYTTCLGTGKPRCVIFDAGVELTTRGVTYFKLECHYLDYDGHVFGEVGIELAIVKYRGSKPIHSLEAFPLIYHPDRDQVWQDLVTCGREFHELIRRSQGGAVAPIRYCRGRAFIMRNNKAIAMNIDSRVAVDAAFFHEMEPNYHRPRISDTWNDNSTIRLISIDAEEHQAALESVKSTGKEMGSMVDGDCVICCPTVRCFSFNDKLFLECAVSDLRSVEWSRVAFDRLQLPEDKRHILLSVITSRLYSNSEVVFDDFIKGKGRGLNVLLYGVPGVGKTFTVEATAEYFQVPLYSVSAGELIADHGDPLQLDMVLDRIFHIAKHFNAIILIDEADVFMENRASYHSNHNRLVTIFLRKLEYYGGLLFLTTNRVMEFDEAVLSRIHLKIKYADLTKDARRGILTSFLADARTAQGPPVVEPSELDRLASTRLNGRDVKNLVSIAQALAAVDKSPVTYHYLENAAKANDKFDEEFSSNGLMDTLYT</sequence>
<evidence type="ECO:0000259" key="2">
    <source>
        <dbReference type="SMART" id="SM00382"/>
    </source>
</evidence>
<feature type="region of interest" description="Disordered" evidence="1">
    <location>
        <begin position="1"/>
        <end position="36"/>
    </location>
</feature>
<organism evidence="3 4">
    <name type="scientific">Aspergillus pseudonomiae</name>
    <dbReference type="NCBI Taxonomy" id="1506151"/>
    <lineage>
        <taxon>Eukaryota</taxon>
        <taxon>Fungi</taxon>
        <taxon>Dikarya</taxon>
        <taxon>Ascomycota</taxon>
        <taxon>Pezizomycotina</taxon>
        <taxon>Eurotiomycetes</taxon>
        <taxon>Eurotiomycetidae</taxon>
        <taxon>Eurotiales</taxon>
        <taxon>Aspergillaceae</taxon>
        <taxon>Aspergillus</taxon>
        <taxon>Aspergillus subgen. Circumdati</taxon>
    </lineage>
</organism>
<dbReference type="InterPro" id="IPR054289">
    <property type="entry name" value="DUF7025"/>
</dbReference>
<dbReference type="Pfam" id="PF22942">
    <property type="entry name" value="DUF7025"/>
    <property type="match status" value="1"/>
</dbReference>
<accession>A0A5N7CRW2</accession>
<dbReference type="Pfam" id="PF00004">
    <property type="entry name" value="AAA"/>
    <property type="match status" value="1"/>
</dbReference>
<dbReference type="Proteomes" id="UP000325579">
    <property type="component" value="Unassembled WGS sequence"/>
</dbReference>
<evidence type="ECO:0000256" key="1">
    <source>
        <dbReference type="SAM" id="MobiDB-lite"/>
    </source>
</evidence>
<feature type="compositionally biased region" description="Polar residues" evidence="1">
    <location>
        <begin position="76"/>
        <end position="85"/>
    </location>
</feature>
<evidence type="ECO:0000313" key="3">
    <source>
        <dbReference type="EMBL" id="KAE8396926.1"/>
    </source>
</evidence>
<dbReference type="SUPFAM" id="SSF52540">
    <property type="entry name" value="P-loop containing nucleoside triphosphate hydrolases"/>
    <property type="match status" value="1"/>
</dbReference>
<dbReference type="EMBL" id="ML736948">
    <property type="protein sequence ID" value="KAE8396926.1"/>
    <property type="molecule type" value="Genomic_DNA"/>
</dbReference>
<dbReference type="PANTHER" id="PTHR46411">
    <property type="entry name" value="FAMILY ATPASE, PUTATIVE-RELATED"/>
    <property type="match status" value="1"/>
</dbReference>
<reference evidence="3 4" key="1">
    <citation type="submission" date="2019-04" db="EMBL/GenBank/DDBJ databases">
        <authorList>
            <consortium name="DOE Joint Genome Institute"/>
            <person name="Mondo S."/>
            <person name="Kjaerbolling I."/>
            <person name="Vesth T."/>
            <person name="Frisvad J.C."/>
            <person name="Nybo J.L."/>
            <person name="Theobald S."/>
            <person name="Kildgaard S."/>
            <person name="Isbrandt T."/>
            <person name="Kuo A."/>
            <person name="Sato A."/>
            <person name="Lyhne E.K."/>
            <person name="Kogle M.E."/>
            <person name="Wiebenga A."/>
            <person name="Kun R.S."/>
            <person name="Lubbers R.J."/>
            <person name="Makela M.R."/>
            <person name="Barry K."/>
            <person name="Chovatia M."/>
            <person name="Clum A."/>
            <person name="Daum C."/>
            <person name="Haridas S."/>
            <person name="He G."/>
            <person name="LaButti K."/>
            <person name="Lipzen A."/>
            <person name="Riley R."/>
            <person name="Salamov A."/>
            <person name="Simmons B.A."/>
            <person name="Magnuson J.K."/>
            <person name="Henrissat B."/>
            <person name="Mortensen U.H."/>
            <person name="Larsen T.O."/>
            <person name="Devries R.P."/>
            <person name="Grigoriev I.V."/>
            <person name="Machida M."/>
            <person name="Baker S.E."/>
            <person name="Andersen M.R."/>
            <person name="Cantor M.N."/>
            <person name="Hua S.X."/>
        </authorList>
    </citation>
    <scope>NUCLEOTIDE SEQUENCE [LARGE SCALE GENOMIC DNA]</scope>
    <source>
        <strain evidence="3 4">CBS 119388</strain>
    </source>
</reference>
<dbReference type="RefSeq" id="XP_031934245.1">
    <property type="nucleotide sequence ID" value="XM_032088567.1"/>
</dbReference>
<keyword evidence="4" id="KW-1185">Reference proteome</keyword>
<dbReference type="PANTHER" id="PTHR46411:SF1">
    <property type="entry name" value="FAMILY ATPASE, PUTATIVE (AFU_ORTHOLOGUE AFUA_7G05752)-RELATED"/>
    <property type="match status" value="1"/>
</dbReference>
<proteinExistence type="predicted"/>
<dbReference type="InterPro" id="IPR027417">
    <property type="entry name" value="P-loop_NTPase"/>
</dbReference>
<dbReference type="CDD" id="cd19481">
    <property type="entry name" value="RecA-like_protease"/>
    <property type="match status" value="1"/>
</dbReference>
<name>A0A5N7CRW2_9EURO</name>
<dbReference type="InterPro" id="IPR003959">
    <property type="entry name" value="ATPase_AAA_core"/>
</dbReference>
<evidence type="ECO:0000313" key="4">
    <source>
        <dbReference type="Proteomes" id="UP000325579"/>
    </source>
</evidence>
<dbReference type="GO" id="GO:0005524">
    <property type="term" value="F:ATP binding"/>
    <property type="evidence" value="ECO:0007669"/>
    <property type="project" value="InterPro"/>
</dbReference>
<feature type="domain" description="AAA+ ATPase" evidence="2">
    <location>
        <begin position="644"/>
        <end position="772"/>
    </location>
</feature>
<gene>
    <name evidence="3" type="ORF">BDV37DRAFT_289858</name>
</gene>
<feature type="region of interest" description="Disordered" evidence="1">
    <location>
        <begin position="76"/>
        <end position="95"/>
    </location>
</feature>
<dbReference type="GO" id="GO:0016887">
    <property type="term" value="F:ATP hydrolysis activity"/>
    <property type="evidence" value="ECO:0007669"/>
    <property type="project" value="InterPro"/>
</dbReference>
<dbReference type="InterPro" id="IPR003593">
    <property type="entry name" value="AAA+_ATPase"/>
</dbReference>
<dbReference type="AlphaFoldDB" id="A0A5N7CRW2"/>
<dbReference type="OrthoDB" id="10042665at2759"/>
<dbReference type="Gene3D" id="3.40.50.300">
    <property type="entry name" value="P-loop containing nucleotide triphosphate hydrolases"/>
    <property type="match status" value="1"/>
</dbReference>
<dbReference type="SMART" id="SM00382">
    <property type="entry name" value="AAA"/>
    <property type="match status" value="1"/>
</dbReference>